<dbReference type="EMBL" id="JACIGK010000032">
    <property type="protein sequence ID" value="MBB4267698.1"/>
    <property type="molecule type" value="Genomic_DNA"/>
</dbReference>
<keyword evidence="2" id="KW-1185">Reference proteome</keyword>
<sequence length="95" mass="10049">MSRAETSSPDEIAQRLQALADRIARGEITCYVLVIDDPDASHIESLGRCCCAPHAVQLVACAAEWAEELAPDLGVIGRALRAAASEPQGAPITKH</sequence>
<evidence type="ECO:0000313" key="1">
    <source>
        <dbReference type="EMBL" id="MBB4267698.1"/>
    </source>
</evidence>
<name>A0A7W6RFR9_9PROT</name>
<gene>
    <name evidence="1" type="ORF">GGD89_003345</name>
</gene>
<accession>A0A7W6RFR9</accession>
<protein>
    <submittedName>
        <fullName evidence="1">Uncharacterized protein</fullName>
    </submittedName>
</protein>
<comment type="caution">
    <text evidence="1">The sequence shown here is derived from an EMBL/GenBank/DDBJ whole genome shotgun (WGS) entry which is preliminary data.</text>
</comment>
<proteinExistence type="predicted"/>
<dbReference type="AlphaFoldDB" id="A0A7W6RFR9"/>
<organism evidence="1 2">
    <name type="scientific">Roseospira visakhapatnamensis</name>
    <dbReference type="NCBI Taxonomy" id="390880"/>
    <lineage>
        <taxon>Bacteria</taxon>
        <taxon>Pseudomonadati</taxon>
        <taxon>Pseudomonadota</taxon>
        <taxon>Alphaproteobacteria</taxon>
        <taxon>Rhodospirillales</taxon>
        <taxon>Rhodospirillaceae</taxon>
        <taxon>Roseospira</taxon>
    </lineage>
</organism>
<dbReference type="Proteomes" id="UP000554286">
    <property type="component" value="Unassembled WGS sequence"/>
</dbReference>
<dbReference type="RefSeq" id="WP_184047535.1">
    <property type="nucleotide sequence ID" value="NZ_JACIGK010000032.1"/>
</dbReference>
<evidence type="ECO:0000313" key="2">
    <source>
        <dbReference type="Proteomes" id="UP000554286"/>
    </source>
</evidence>
<reference evidence="1 2" key="1">
    <citation type="submission" date="2020-08" db="EMBL/GenBank/DDBJ databases">
        <title>Genome sequencing of Purple Non-Sulfur Bacteria from various extreme environments.</title>
        <authorList>
            <person name="Mayer M."/>
        </authorList>
    </citation>
    <scope>NUCLEOTIDE SEQUENCE [LARGE SCALE GENOMIC DNA]</scope>
    <source>
        <strain evidence="1 2">JA131</strain>
    </source>
</reference>